<dbReference type="Proteomes" id="UP000229056">
    <property type="component" value="Unassembled WGS sequence"/>
</dbReference>
<name>A0A2H0W7D1_9BACT</name>
<protein>
    <submittedName>
        <fullName evidence="2">Glycosyl transferase</fullName>
    </submittedName>
</protein>
<feature type="domain" description="Glycosyltransferase 2-like" evidence="1">
    <location>
        <begin position="5"/>
        <end position="155"/>
    </location>
</feature>
<evidence type="ECO:0000313" key="2">
    <source>
        <dbReference type="EMBL" id="PIS06530.1"/>
    </source>
</evidence>
<accession>A0A2H0W7D1</accession>
<keyword evidence="2" id="KW-0808">Transferase</keyword>
<dbReference type="PANTHER" id="PTHR10859:SF91">
    <property type="entry name" value="DOLICHYL-PHOSPHATE BETA-GLUCOSYLTRANSFERASE"/>
    <property type="match status" value="1"/>
</dbReference>
<dbReference type="InterPro" id="IPR001173">
    <property type="entry name" value="Glyco_trans_2-like"/>
</dbReference>
<dbReference type="Gene3D" id="3.90.550.10">
    <property type="entry name" value="Spore Coat Polysaccharide Biosynthesis Protein SpsA, Chain A"/>
    <property type="match status" value="1"/>
</dbReference>
<dbReference type="SUPFAM" id="SSF53448">
    <property type="entry name" value="Nucleotide-diphospho-sugar transferases"/>
    <property type="match status" value="1"/>
</dbReference>
<gene>
    <name evidence="2" type="ORF">COT80_00200</name>
</gene>
<dbReference type="PANTHER" id="PTHR10859">
    <property type="entry name" value="GLYCOSYL TRANSFERASE"/>
    <property type="match status" value="1"/>
</dbReference>
<dbReference type="EMBL" id="PEZY01000002">
    <property type="protein sequence ID" value="PIS06530.1"/>
    <property type="molecule type" value="Genomic_DNA"/>
</dbReference>
<organism evidence="2 3">
    <name type="scientific">Candidatus Buchananbacteria bacterium CG10_big_fil_rev_8_21_14_0_10_33_19</name>
    <dbReference type="NCBI Taxonomy" id="1974525"/>
    <lineage>
        <taxon>Bacteria</taxon>
        <taxon>Candidatus Buchananiibacteriota</taxon>
    </lineage>
</organism>
<sequence>MKILIALPAYNEEFILTDSVKKIIDFCFNNLVNDQFVIVIANNNSTDKTGQIADNLSLSYSNVEHLFIGQKGKGLAIASAWSKYDADLYCFMDADLATDLSALIIAIKQIKSGLDLVIGSRFHKQSQVTRSWQRKFISQCYRWFFKILFLLKINDFPCGFKVVTRNVRDSLLSEIENQEFFWDTELLVLANKQGFKILEIPVIWSAVDNNNRQSKVNIFSTSLNYLKQSILLKVRLLR</sequence>
<dbReference type="Pfam" id="PF00535">
    <property type="entry name" value="Glycos_transf_2"/>
    <property type="match status" value="1"/>
</dbReference>
<comment type="caution">
    <text evidence="2">The sequence shown here is derived from an EMBL/GenBank/DDBJ whole genome shotgun (WGS) entry which is preliminary data.</text>
</comment>
<dbReference type="AlphaFoldDB" id="A0A2H0W7D1"/>
<dbReference type="InterPro" id="IPR029044">
    <property type="entry name" value="Nucleotide-diphossugar_trans"/>
</dbReference>
<dbReference type="GO" id="GO:0016740">
    <property type="term" value="F:transferase activity"/>
    <property type="evidence" value="ECO:0007669"/>
    <property type="project" value="UniProtKB-KW"/>
</dbReference>
<proteinExistence type="predicted"/>
<dbReference type="GO" id="GO:0006487">
    <property type="term" value="P:protein N-linked glycosylation"/>
    <property type="evidence" value="ECO:0007669"/>
    <property type="project" value="TreeGrafter"/>
</dbReference>
<reference evidence="3" key="1">
    <citation type="submission" date="2017-09" db="EMBL/GenBank/DDBJ databases">
        <title>Depth-based differentiation of microbial function through sediment-hosted aquifers and enrichment of novel symbionts in the deep terrestrial subsurface.</title>
        <authorList>
            <person name="Probst A.J."/>
            <person name="Ladd B."/>
            <person name="Jarett J.K."/>
            <person name="Geller-Mcgrath D.E."/>
            <person name="Sieber C.M.K."/>
            <person name="Emerson J.B."/>
            <person name="Anantharaman K."/>
            <person name="Thomas B.C."/>
            <person name="Malmstrom R."/>
            <person name="Stieglmeier M."/>
            <person name="Klingl A."/>
            <person name="Woyke T."/>
            <person name="Ryan C.M."/>
            <person name="Banfield J.F."/>
        </authorList>
    </citation>
    <scope>NUCLEOTIDE SEQUENCE [LARGE SCALE GENOMIC DNA]</scope>
</reference>
<evidence type="ECO:0000259" key="1">
    <source>
        <dbReference type="Pfam" id="PF00535"/>
    </source>
</evidence>
<evidence type="ECO:0000313" key="3">
    <source>
        <dbReference type="Proteomes" id="UP000229056"/>
    </source>
</evidence>